<keyword evidence="2" id="KW-1133">Transmembrane helix</keyword>
<evidence type="ECO:0000313" key="4">
    <source>
        <dbReference type="Proteomes" id="UP000248887"/>
    </source>
</evidence>
<dbReference type="AlphaFoldDB" id="A0A2W5R4M0"/>
<accession>A0A2W5R4M0</accession>
<sequence length="83" mass="8997">MLETLFVVGFVLLPLAIAVVLILYRARFVVVGIVALIVVLMLIWSVLKATDIIGRTFDAETPARSMPGNCVDPAKGPSQNCRL</sequence>
<dbReference type="EMBL" id="QFQD01000017">
    <property type="protein sequence ID" value="PZQ83704.1"/>
    <property type="molecule type" value="Genomic_DNA"/>
</dbReference>
<gene>
    <name evidence="3" type="ORF">DI549_07560</name>
</gene>
<protein>
    <submittedName>
        <fullName evidence="3">Uncharacterized protein</fullName>
    </submittedName>
</protein>
<evidence type="ECO:0000256" key="2">
    <source>
        <dbReference type="SAM" id="Phobius"/>
    </source>
</evidence>
<proteinExistence type="predicted"/>
<dbReference type="Proteomes" id="UP000248887">
    <property type="component" value="Unassembled WGS sequence"/>
</dbReference>
<keyword evidence="2" id="KW-0472">Membrane</keyword>
<feature type="region of interest" description="Disordered" evidence="1">
    <location>
        <begin position="62"/>
        <end position="83"/>
    </location>
</feature>
<name>A0A2W5R4M0_ANCNO</name>
<reference evidence="3 4" key="1">
    <citation type="submission" date="2017-08" db="EMBL/GenBank/DDBJ databases">
        <title>Infants hospitalized years apart are colonized by the same room-sourced microbial strains.</title>
        <authorList>
            <person name="Brooks B."/>
            <person name="Olm M.R."/>
            <person name="Firek B.A."/>
            <person name="Baker R."/>
            <person name="Thomas B.C."/>
            <person name="Morowitz M.J."/>
            <person name="Banfield J.F."/>
        </authorList>
    </citation>
    <scope>NUCLEOTIDE SEQUENCE [LARGE SCALE GENOMIC DNA]</scope>
    <source>
        <strain evidence="3">S2_005_001_R2_27</strain>
    </source>
</reference>
<evidence type="ECO:0000313" key="3">
    <source>
        <dbReference type="EMBL" id="PZQ83704.1"/>
    </source>
</evidence>
<comment type="caution">
    <text evidence="3">The sequence shown here is derived from an EMBL/GenBank/DDBJ whole genome shotgun (WGS) entry which is preliminary data.</text>
</comment>
<keyword evidence="2" id="KW-0812">Transmembrane</keyword>
<evidence type="ECO:0000256" key="1">
    <source>
        <dbReference type="SAM" id="MobiDB-lite"/>
    </source>
</evidence>
<organism evidence="3 4">
    <name type="scientific">Ancylobacter novellus</name>
    <name type="common">Thiobacillus novellus</name>
    <dbReference type="NCBI Taxonomy" id="921"/>
    <lineage>
        <taxon>Bacteria</taxon>
        <taxon>Pseudomonadati</taxon>
        <taxon>Pseudomonadota</taxon>
        <taxon>Alphaproteobacteria</taxon>
        <taxon>Hyphomicrobiales</taxon>
        <taxon>Xanthobacteraceae</taxon>
        <taxon>Ancylobacter</taxon>
    </lineage>
</organism>
<feature type="transmembrane region" description="Helical" evidence="2">
    <location>
        <begin position="28"/>
        <end position="47"/>
    </location>
</feature>